<gene>
    <name evidence="1" type="ORF">BSZ19_29380</name>
</gene>
<dbReference type="AlphaFoldDB" id="A0A1Y2JHZ4"/>
<evidence type="ECO:0000313" key="1">
    <source>
        <dbReference type="EMBL" id="OSJ28898.1"/>
    </source>
</evidence>
<proteinExistence type="predicted"/>
<name>A0A1Y2JHZ4_BRAJP</name>
<dbReference type="RefSeq" id="WP_085402771.1">
    <property type="nucleotide sequence ID" value="NZ_NAFL01000268.1"/>
</dbReference>
<evidence type="ECO:0000313" key="2">
    <source>
        <dbReference type="Proteomes" id="UP000193335"/>
    </source>
</evidence>
<sequence>MALTVPDRTRAITVMNINHVTFASREPMRQAGPRNRRAWGGEINARALSSAAITSTGGTMLDQSRARFKKMHPARAGCKVLSIVDQAET</sequence>
<accession>A0A1Y2JHZ4</accession>
<dbReference type="Proteomes" id="UP000193335">
    <property type="component" value="Unassembled WGS sequence"/>
</dbReference>
<organism evidence="1 2">
    <name type="scientific">Bradyrhizobium japonicum</name>
    <dbReference type="NCBI Taxonomy" id="375"/>
    <lineage>
        <taxon>Bacteria</taxon>
        <taxon>Pseudomonadati</taxon>
        <taxon>Pseudomonadota</taxon>
        <taxon>Alphaproteobacteria</taxon>
        <taxon>Hyphomicrobiales</taxon>
        <taxon>Nitrobacteraceae</taxon>
        <taxon>Bradyrhizobium</taxon>
    </lineage>
</organism>
<comment type="caution">
    <text evidence="1">The sequence shown here is derived from an EMBL/GenBank/DDBJ whole genome shotgun (WGS) entry which is preliminary data.</text>
</comment>
<reference evidence="1 2" key="1">
    <citation type="submission" date="2017-03" db="EMBL/GenBank/DDBJ databases">
        <title>Whole genome sequences of fourteen strains of Bradyrhizobium canariense and one strain of Bradyrhizobium japonicum isolated from Lupinus (Papilionoideae: Genisteae) species in Algeria.</title>
        <authorList>
            <person name="Crovadore J."/>
            <person name="Chekireb D."/>
            <person name="Brachmann A."/>
            <person name="Chablais R."/>
            <person name="Cochard B."/>
            <person name="Lefort F."/>
        </authorList>
    </citation>
    <scope>NUCLEOTIDE SEQUENCE [LARGE SCALE GENOMIC DNA]</scope>
    <source>
        <strain evidence="1 2">UBMA197</strain>
    </source>
</reference>
<protein>
    <submittedName>
        <fullName evidence="1">Uncharacterized protein</fullName>
    </submittedName>
</protein>
<dbReference type="EMBL" id="NAFL01000268">
    <property type="protein sequence ID" value="OSJ28898.1"/>
    <property type="molecule type" value="Genomic_DNA"/>
</dbReference>